<dbReference type="SMART" id="SM00320">
    <property type="entry name" value="WD40"/>
    <property type="match status" value="6"/>
</dbReference>
<evidence type="ECO:0000313" key="5">
    <source>
        <dbReference type="Proteomes" id="UP001178507"/>
    </source>
</evidence>
<dbReference type="Gene3D" id="2.130.10.10">
    <property type="entry name" value="YVTN repeat-like/Quinoprotein amine dehydrogenase"/>
    <property type="match status" value="4"/>
</dbReference>
<accession>A0AA36MZF6</accession>
<gene>
    <name evidence="4" type="ORF">EVOR1521_LOCUS11935</name>
</gene>
<feature type="repeat" description="WD" evidence="3">
    <location>
        <begin position="448"/>
        <end position="479"/>
    </location>
</feature>
<dbReference type="PROSITE" id="PS50294">
    <property type="entry name" value="WD_REPEATS_REGION"/>
    <property type="match status" value="4"/>
</dbReference>
<comment type="caution">
    <text evidence="4">The sequence shown here is derived from an EMBL/GenBank/DDBJ whole genome shotgun (WGS) entry which is preliminary data.</text>
</comment>
<dbReference type="InterPro" id="IPR015943">
    <property type="entry name" value="WD40/YVTN_repeat-like_dom_sf"/>
</dbReference>
<dbReference type="Pfam" id="PF00400">
    <property type="entry name" value="WD40"/>
    <property type="match status" value="6"/>
</dbReference>
<feature type="repeat" description="WD" evidence="3">
    <location>
        <begin position="412"/>
        <end position="432"/>
    </location>
</feature>
<dbReference type="AlphaFoldDB" id="A0AA36MZF6"/>
<protein>
    <recommendedName>
        <fullName evidence="6">WD40 repeat domain-containing protein</fullName>
    </recommendedName>
</protein>
<feature type="repeat" description="WD" evidence="3">
    <location>
        <begin position="319"/>
        <end position="350"/>
    </location>
</feature>
<dbReference type="InterPro" id="IPR036322">
    <property type="entry name" value="WD40_repeat_dom_sf"/>
</dbReference>
<dbReference type="PANTHER" id="PTHR19848">
    <property type="entry name" value="WD40 REPEAT PROTEIN"/>
    <property type="match status" value="1"/>
</dbReference>
<feature type="repeat" description="WD" evidence="3">
    <location>
        <begin position="62"/>
        <end position="93"/>
    </location>
</feature>
<sequence length="492" mass="53530">MDLAAETGRRRAVVLAELRARQGPWLAARGTRQPGGWIRKVPHCGWRVASRSPAQWQVVATLEGHSDAVCGLAWSPDQRILTASADGTVGVWEAAEAADGNWSAIANHAPDSWSLMAVLGAKTQAPVRDAAWSAAGEVLAGSADGSARVWRPSGNASRILREPPEPNETVNGTAPIPPPRIQGRLMEHWTLHSLLQSPDTVLAVEWRNGSVMGRVLAGAYERTACSQAPSSKWSPCSGGAARGLDHSAAIWHASKEMPQRWALESTLEGTTHLMVSVRWSPDGQRLLTGGSDGRARIWQLADVDFHGSGSQRWDVLTEEQVHTEAVRAVAWSPDGELVLTSGRNGYAYIWRPFNRSTWSLEGFLTQFNGQKVPPNLTNTAAHLPEEEARLDTLDPHSNMGWISDWSPIWVASWSPDGRRILTGSKDGSARIWLQNMSVRGSWSLEATLQGHSHEIWAAAWSPDSLALVTADQVGRARLWRAGDKAAGAMMAW</sequence>
<proteinExistence type="predicted"/>
<organism evidence="4 5">
    <name type="scientific">Effrenium voratum</name>
    <dbReference type="NCBI Taxonomy" id="2562239"/>
    <lineage>
        <taxon>Eukaryota</taxon>
        <taxon>Sar</taxon>
        <taxon>Alveolata</taxon>
        <taxon>Dinophyceae</taxon>
        <taxon>Suessiales</taxon>
        <taxon>Symbiodiniaceae</taxon>
        <taxon>Effrenium</taxon>
    </lineage>
</organism>
<evidence type="ECO:0000256" key="3">
    <source>
        <dbReference type="PROSITE-ProRule" id="PRU00221"/>
    </source>
</evidence>
<dbReference type="Proteomes" id="UP001178507">
    <property type="component" value="Unassembled WGS sequence"/>
</dbReference>
<dbReference type="InterPro" id="IPR001680">
    <property type="entry name" value="WD40_rpt"/>
</dbReference>
<dbReference type="EMBL" id="CAUJNA010001224">
    <property type="protein sequence ID" value="CAJ1385306.1"/>
    <property type="molecule type" value="Genomic_DNA"/>
</dbReference>
<evidence type="ECO:0000313" key="4">
    <source>
        <dbReference type="EMBL" id="CAJ1385306.1"/>
    </source>
</evidence>
<dbReference type="PANTHER" id="PTHR19848:SF8">
    <property type="entry name" value="F-BOX AND WD REPEAT DOMAIN CONTAINING 7"/>
    <property type="match status" value="1"/>
</dbReference>
<reference evidence="4" key="1">
    <citation type="submission" date="2023-08" db="EMBL/GenBank/DDBJ databases">
        <authorList>
            <person name="Chen Y."/>
            <person name="Shah S."/>
            <person name="Dougan E. K."/>
            <person name="Thang M."/>
            <person name="Chan C."/>
        </authorList>
    </citation>
    <scope>NUCLEOTIDE SEQUENCE</scope>
</reference>
<dbReference type="PRINTS" id="PR00320">
    <property type="entry name" value="GPROTEINBRPT"/>
</dbReference>
<dbReference type="PROSITE" id="PS50082">
    <property type="entry name" value="WD_REPEATS_2"/>
    <property type="match status" value="5"/>
</dbReference>
<feature type="repeat" description="WD" evidence="3">
    <location>
        <begin position="267"/>
        <end position="300"/>
    </location>
</feature>
<name>A0AA36MZF6_9DINO</name>
<dbReference type="SUPFAM" id="SSF50978">
    <property type="entry name" value="WD40 repeat-like"/>
    <property type="match status" value="1"/>
</dbReference>
<evidence type="ECO:0000256" key="2">
    <source>
        <dbReference type="ARBA" id="ARBA00022737"/>
    </source>
</evidence>
<keyword evidence="5" id="KW-1185">Reference proteome</keyword>
<keyword evidence="2" id="KW-0677">Repeat</keyword>
<keyword evidence="1 3" id="KW-0853">WD repeat</keyword>
<evidence type="ECO:0000256" key="1">
    <source>
        <dbReference type="ARBA" id="ARBA00022574"/>
    </source>
</evidence>
<evidence type="ECO:0008006" key="6">
    <source>
        <dbReference type="Google" id="ProtNLM"/>
    </source>
</evidence>
<dbReference type="InterPro" id="IPR020472">
    <property type="entry name" value="WD40_PAC1"/>
</dbReference>